<dbReference type="PANTHER" id="PTHR13604:SF0">
    <property type="entry name" value="ABASIC SITE PROCESSING PROTEIN HMCES"/>
    <property type="match status" value="1"/>
</dbReference>
<keyword evidence="2" id="KW-0645">Protease</keyword>
<dbReference type="InterPro" id="IPR036590">
    <property type="entry name" value="SRAP-like"/>
</dbReference>
<evidence type="ECO:0000256" key="8">
    <source>
        <dbReference type="SAM" id="MobiDB-lite"/>
    </source>
</evidence>
<evidence type="ECO:0000256" key="3">
    <source>
        <dbReference type="ARBA" id="ARBA00022763"/>
    </source>
</evidence>
<keyword evidence="6" id="KW-0238">DNA-binding</keyword>
<dbReference type="RefSeq" id="XP_036629766.1">
    <property type="nucleotide sequence ID" value="XM_036778338.1"/>
</dbReference>
<keyword evidence="10" id="KW-1185">Reference proteome</keyword>
<comment type="similarity">
    <text evidence="1">Belongs to the SOS response-associated peptidase family.</text>
</comment>
<dbReference type="SUPFAM" id="SSF143081">
    <property type="entry name" value="BB1717-like"/>
    <property type="match status" value="1"/>
</dbReference>
<reference evidence="9" key="1">
    <citation type="submission" date="2019-07" db="EMBL/GenBank/DDBJ databases">
        <authorList>
            <person name="Palmer J.M."/>
        </authorList>
    </citation>
    <scope>NUCLEOTIDE SEQUENCE</scope>
    <source>
        <strain evidence="9">PC9</strain>
    </source>
</reference>
<dbReference type="GO" id="GO:0016829">
    <property type="term" value="F:lyase activity"/>
    <property type="evidence" value="ECO:0007669"/>
    <property type="project" value="UniProtKB-KW"/>
</dbReference>
<dbReference type="Gene3D" id="3.90.1680.10">
    <property type="entry name" value="SOS response associated peptidase-like"/>
    <property type="match status" value="1"/>
</dbReference>
<organism evidence="9 10">
    <name type="scientific">Pleurotus ostreatus</name>
    <name type="common">Oyster mushroom</name>
    <name type="synonym">White-rot fungus</name>
    <dbReference type="NCBI Taxonomy" id="5322"/>
    <lineage>
        <taxon>Eukaryota</taxon>
        <taxon>Fungi</taxon>
        <taxon>Dikarya</taxon>
        <taxon>Basidiomycota</taxon>
        <taxon>Agaricomycotina</taxon>
        <taxon>Agaricomycetes</taxon>
        <taxon>Agaricomycetidae</taxon>
        <taxon>Agaricales</taxon>
        <taxon>Pleurotineae</taxon>
        <taxon>Pleurotaceae</taxon>
        <taxon>Pleurotus</taxon>
    </lineage>
</organism>
<protein>
    <recommendedName>
        <fullName evidence="11">DUF159-domain-containing protein</fullName>
    </recommendedName>
</protein>
<dbReference type="GO" id="GO:0008233">
    <property type="term" value="F:peptidase activity"/>
    <property type="evidence" value="ECO:0007669"/>
    <property type="project" value="UniProtKB-KW"/>
</dbReference>
<evidence type="ECO:0000256" key="2">
    <source>
        <dbReference type="ARBA" id="ARBA00022670"/>
    </source>
</evidence>
<dbReference type="VEuPathDB" id="FungiDB:PC9H_008831"/>
<keyword evidence="7" id="KW-0456">Lyase</keyword>
<feature type="region of interest" description="Disordered" evidence="8">
    <location>
        <begin position="264"/>
        <end position="375"/>
    </location>
</feature>
<gene>
    <name evidence="9" type="ORF">PC9H_008831</name>
</gene>
<name>A0A8H6ZSI2_PLEOS</name>
<sequence length="375" mass="41487">MCGRYALPRQQVHRVAEHPAHPNVGEWIDEDRFVPRYNIAPRTYAPVIRRRSLSEASSQSSQSDSREDLIMQTMRWGLVPSWSDHEDKTLSTTNARSENLVEGGGGIWGSIKGKKRCAVVAHGYYEWLTKGKDKLPHFIKHTDSPLMLMAGLYDCVMLKNSDTPLWTFTIVTTPANPSLSWLHDRQPLILSSPEALRTWLDTSSQSWTPELTKLVIHPTNSSTDREGKLECYQVPKEVGKVGTESPSYIEPVSQRKDGIEAMFAKAKSKPTASSQQPSAPTEHTMTTTVVAKSSPPSPPSQKRKRTLSPDPDLSLTSEVIALPETGPSKRSFKPAPSLPPTPKKPKNTSSSPKKTKAKADSSSGSAKITSFFKKE</sequence>
<dbReference type="GO" id="GO:0106300">
    <property type="term" value="P:protein-DNA covalent cross-linking repair"/>
    <property type="evidence" value="ECO:0007669"/>
    <property type="project" value="InterPro"/>
</dbReference>
<dbReference type="PANTHER" id="PTHR13604">
    <property type="entry name" value="DC12-RELATED"/>
    <property type="match status" value="1"/>
</dbReference>
<evidence type="ECO:0000313" key="10">
    <source>
        <dbReference type="Proteomes" id="UP000623687"/>
    </source>
</evidence>
<dbReference type="GO" id="GO:0006508">
    <property type="term" value="P:proteolysis"/>
    <property type="evidence" value="ECO:0007669"/>
    <property type="project" value="UniProtKB-KW"/>
</dbReference>
<evidence type="ECO:0000256" key="7">
    <source>
        <dbReference type="ARBA" id="ARBA00023239"/>
    </source>
</evidence>
<accession>A0A8H6ZSI2</accession>
<evidence type="ECO:0000256" key="1">
    <source>
        <dbReference type="ARBA" id="ARBA00008136"/>
    </source>
</evidence>
<dbReference type="OrthoDB" id="2111841at2759"/>
<dbReference type="GO" id="GO:0003697">
    <property type="term" value="F:single-stranded DNA binding"/>
    <property type="evidence" value="ECO:0007669"/>
    <property type="project" value="InterPro"/>
</dbReference>
<evidence type="ECO:0000256" key="6">
    <source>
        <dbReference type="ARBA" id="ARBA00023125"/>
    </source>
</evidence>
<proteinExistence type="inferred from homology"/>
<dbReference type="EMBL" id="JACETU010000006">
    <property type="protein sequence ID" value="KAF7426462.1"/>
    <property type="molecule type" value="Genomic_DNA"/>
</dbReference>
<feature type="compositionally biased region" description="Polar residues" evidence="8">
    <location>
        <begin position="270"/>
        <end position="291"/>
    </location>
</feature>
<dbReference type="GeneID" id="59378649"/>
<comment type="caution">
    <text evidence="9">The sequence shown here is derived from an EMBL/GenBank/DDBJ whole genome shotgun (WGS) entry which is preliminary data.</text>
</comment>
<keyword evidence="3" id="KW-0227">DNA damage</keyword>
<keyword evidence="5" id="KW-0190">Covalent protein-DNA linkage</keyword>
<evidence type="ECO:0000256" key="4">
    <source>
        <dbReference type="ARBA" id="ARBA00022801"/>
    </source>
</evidence>
<evidence type="ECO:0000313" key="9">
    <source>
        <dbReference type="EMBL" id="KAF7426462.1"/>
    </source>
</evidence>
<dbReference type="Pfam" id="PF02586">
    <property type="entry name" value="SRAP"/>
    <property type="match status" value="1"/>
</dbReference>
<dbReference type="AlphaFoldDB" id="A0A8H6ZSI2"/>
<dbReference type="InterPro" id="IPR003738">
    <property type="entry name" value="SRAP"/>
</dbReference>
<evidence type="ECO:0008006" key="11">
    <source>
        <dbReference type="Google" id="ProtNLM"/>
    </source>
</evidence>
<dbReference type="Proteomes" id="UP000623687">
    <property type="component" value="Unassembled WGS sequence"/>
</dbReference>
<evidence type="ECO:0000256" key="5">
    <source>
        <dbReference type="ARBA" id="ARBA00023124"/>
    </source>
</evidence>
<keyword evidence="4" id="KW-0378">Hydrolase</keyword>